<evidence type="ECO:0000313" key="1">
    <source>
        <dbReference type="EMBL" id="JAD83323.1"/>
    </source>
</evidence>
<dbReference type="EMBL" id="GBRH01214572">
    <property type="protein sequence ID" value="JAD83323.1"/>
    <property type="molecule type" value="Transcribed_RNA"/>
</dbReference>
<proteinExistence type="predicted"/>
<organism evidence="1">
    <name type="scientific">Arundo donax</name>
    <name type="common">Giant reed</name>
    <name type="synonym">Donax arundinaceus</name>
    <dbReference type="NCBI Taxonomy" id="35708"/>
    <lineage>
        <taxon>Eukaryota</taxon>
        <taxon>Viridiplantae</taxon>
        <taxon>Streptophyta</taxon>
        <taxon>Embryophyta</taxon>
        <taxon>Tracheophyta</taxon>
        <taxon>Spermatophyta</taxon>
        <taxon>Magnoliopsida</taxon>
        <taxon>Liliopsida</taxon>
        <taxon>Poales</taxon>
        <taxon>Poaceae</taxon>
        <taxon>PACMAD clade</taxon>
        <taxon>Arundinoideae</taxon>
        <taxon>Arundineae</taxon>
        <taxon>Arundo</taxon>
    </lineage>
</organism>
<sequence length="84" mass="9722">MEAYHANTLVLCSSQISKSLTGCRFPGRHIVLSFPNCNIPSQHYPCRTLVLTKKVSFNRLRHQCKEHACKLYKDHIILKKKVKL</sequence>
<dbReference type="AlphaFoldDB" id="A0A0A9D9G2"/>
<name>A0A0A9D9G2_ARUDO</name>
<protein>
    <submittedName>
        <fullName evidence="1">Uncharacterized protein</fullName>
    </submittedName>
</protein>
<accession>A0A0A9D9G2</accession>
<reference evidence="1" key="2">
    <citation type="journal article" date="2015" name="Data Brief">
        <title>Shoot transcriptome of the giant reed, Arundo donax.</title>
        <authorList>
            <person name="Barrero R.A."/>
            <person name="Guerrero F.D."/>
            <person name="Moolhuijzen P."/>
            <person name="Goolsby J.A."/>
            <person name="Tidwell J."/>
            <person name="Bellgard S.E."/>
            <person name="Bellgard M.I."/>
        </authorList>
    </citation>
    <scope>NUCLEOTIDE SEQUENCE</scope>
    <source>
        <tissue evidence="1">Shoot tissue taken approximately 20 cm above the soil surface</tissue>
    </source>
</reference>
<reference evidence="1" key="1">
    <citation type="submission" date="2014-09" db="EMBL/GenBank/DDBJ databases">
        <authorList>
            <person name="Magalhaes I.L.F."/>
            <person name="Oliveira U."/>
            <person name="Santos F.R."/>
            <person name="Vidigal T.H.D.A."/>
            <person name="Brescovit A.D."/>
            <person name="Santos A.J."/>
        </authorList>
    </citation>
    <scope>NUCLEOTIDE SEQUENCE</scope>
    <source>
        <tissue evidence="1">Shoot tissue taken approximately 20 cm above the soil surface</tissue>
    </source>
</reference>